<keyword evidence="6" id="KW-0812">Transmembrane</keyword>
<evidence type="ECO:0000256" key="16">
    <source>
        <dbReference type="ARBA" id="ARBA00048889"/>
    </source>
</evidence>
<dbReference type="Proteomes" id="UP000612055">
    <property type="component" value="Unassembled WGS sequence"/>
</dbReference>
<evidence type="ECO:0000256" key="7">
    <source>
        <dbReference type="ARBA" id="ARBA00022723"/>
    </source>
</evidence>
<comment type="catalytic activity">
    <reaction evidence="16">
        <text>phytol + CTP = phytyl phosphate + CDP + H(+)</text>
        <dbReference type="Rhea" id="RHEA:38055"/>
        <dbReference type="ChEBI" id="CHEBI:15378"/>
        <dbReference type="ChEBI" id="CHEBI:17327"/>
        <dbReference type="ChEBI" id="CHEBI:37563"/>
        <dbReference type="ChEBI" id="CHEBI:58069"/>
        <dbReference type="ChEBI" id="CHEBI:75483"/>
        <dbReference type="EC" id="2.7.1.182"/>
    </reaction>
</comment>
<evidence type="ECO:0000256" key="1">
    <source>
        <dbReference type="ARBA" id="ARBA00004508"/>
    </source>
</evidence>
<dbReference type="GO" id="GO:0016020">
    <property type="term" value="C:membrane"/>
    <property type="evidence" value="ECO:0007669"/>
    <property type="project" value="UniProtKB-SubCell"/>
</dbReference>
<dbReference type="OrthoDB" id="552473at2759"/>
<keyword evidence="7" id="KW-0479">Metal-binding</keyword>
<dbReference type="GO" id="GO:0008270">
    <property type="term" value="F:zinc ion binding"/>
    <property type="evidence" value="ECO:0007669"/>
    <property type="project" value="UniProtKB-KW"/>
</dbReference>
<evidence type="ECO:0000256" key="10">
    <source>
        <dbReference type="ARBA" id="ARBA00022833"/>
    </source>
</evidence>
<keyword evidence="11" id="KW-0809">Transit peptide</keyword>
<dbReference type="PANTHER" id="PTHR32523">
    <property type="entry name" value="PHYTOL KINASE 1, CHLOROPLASTIC"/>
    <property type="match status" value="1"/>
</dbReference>
<comment type="similarity">
    <text evidence="2">Belongs to the polyprenol kinase family.</text>
</comment>
<evidence type="ECO:0000256" key="8">
    <source>
        <dbReference type="ARBA" id="ARBA00022771"/>
    </source>
</evidence>
<dbReference type="AlphaFoldDB" id="A0A836BVA2"/>
<evidence type="ECO:0000256" key="14">
    <source>
        <dbReference type="ARBA" id="ARBA00024015"/>
    </source>
</evidence>
<dbReference type="GO" id="GO:0009507">
    <property type="term" value="C:chloroplast"/>
    <property type="evidence" value="ECO:0007669"/>
    <property type="project" value="UniProtKB-SubCell"/>
</dbReference>
<dbReference type="PANTHER" id="PTHR32523:SF8">
    <property type="entry name" value="DOLICHOL KINASE"/>
    <property type="match status" value="1"/>
</dbReference>
<keyword evidence="18" id="KW-0732">Signal</keyword>
<evidence type="ECO:0000256" key="4">
    <source>
        <dbReference type="ARBA" id="ARBA00022640"/>
    </source>
</evidence>
<keyword evidence="13" id="KW-0472">Membrane</keyword>
<organism evidence="20 21">
    <name type="scientific">Edaphochlamys debaryana</name>
    <dbReference type="NCBI Taxonomy" id="47281"/>
    <lineage>
        <taxon>Eukaryota</taxon>
        <taxon>Viridiplantae</taxon>
        <taxon>Chlorophyta</taxon>
        <taxon>core chlorophytes</taxon>
        <taxon>Chlorophyceae</taxon>
        <taxon>CS clade</taxon>
        <taxon>Chlamydomonadales</taxon>
        <taxon>Chlamydomonadales incertae sedis</taxon>
        <taxon>Edaphochlamys</taxon>
    </lineage>
</organism>
<keyword evidence="3" id="KW-0150">Chloroplast</keyword>
<dbReference type="EMBL" id="JAEHOE010000061">
    <property type="protein sequence ID" value="KAG2490421.1"/>
    <property type="molecule type" value="Genomic_DNA"/>
</dbReference>
<keyword evidence="10" id="KW-0862">Zinc</keyword>
<keyword evidence="21" id="KW-1185">Reference proteome</keyword>
<reference evidence="20" key="1">
    <citation type="journal article" date="2020" name="bioRxiv">
        <title>Comparative genomics of Chlamydomonas.</title>
        <authorList>
            <person name="Craig R.J."/>
            <person name="Hasan A.R."/>
            <person name="Ness R.W."/>
            <person name="Keightley P.D."/>
        </authorList>
    </citation>
    <scope>NUCLEOTIDE SEQUENCE</scope>
    <source>
        <strain evidence="20">CCAP 11/70</strain>
    </source>
</reference>
<keyword evidence="8 17" id="KW-0863">Zinc-finger</keyword>
<evidence type="ECO:0000256" key="13">
    <source>
        <dbReference type="ARBA" id="ARBA00023136"/>
    </source>
</evidence>
<evidence type="ECO:0000256" key="3">
    <source>
        <dbReference type="ARBA" id="ARBA00022528"/>
    </source>
</evidence>
<evidence type="ECO:0000259" key="19">
    <source>
        <dbReference type="PROSITE" id="PS50865"/>
    </source>
</evidence>
<comment type="pathway">
    <text evidence="14">Cofactor biosynthesis; tocopherol biosynthesis.</text>
</comment>
<evidence type="ECO:0000256" key="6">
    <source>
        <dbReference type="ARBA" id="ARBA00022692"/>
    </source>
</evidence>
<keyword evidence="9" id="KW-0418">Kinase</keyword>
<proteinExistence type="inferred from homology"/>
<evidence type="ECO:0000256" key="17">
    <source>
        <dbReference type="PROSITE-ProRule" id="PRU00134"/>
    </source>
</evidence>
<evidence type="ECO:0000313" key="20">
    <source>
        <dbReference type="EMBL" id="KAG2490421.1"/>
    </source>
</evidence>
<feature type="domain" description="MYND-type" evidence="19">
    <location>
        <begin position="474"/>
        <end position="516"/>
    </location>
</feature>
<dbReference type="InterPro" id="IPR039606">
    <property type="entry name" value="Phytol/farnesol_kinase"/>
</dbReference>
<gene>
    <name evidence="20" type="ORF">HYH03_011057</name>
</gene>
<dbReference type="Gene3D" id="6.10.140.2220">
    <property type="match status" value="1"/>
</dbReference>
<keyword evidence="12" id="KW-1133">Transmembrane helix</keyword>
<evidence type="ECO:0000256" key="18">
    <source>
        <dbReference type="SAM" id="SignalP"/>
    </source>
</evidence>
<sequence length="519" mass="54681">MPAPEWGPFTTVKVLLRAWTAAAAAATARGPTCLRGSEENAMVADVVMRSLVDCILSRRPWPGRWTDLAADVWRQASLFWEVAATAVAGLAQMLDIDAHVGGSGGGGGGPPGVVAALAGGALPFLEWLLRHTVSEVVNVPKVGHAAVAERLLRDLEQLLQRAGPEIAKAPKVGHAAVAERLLRDLTRDGEALGPARTLMSLLAYGDGLQAAAFVALVTKHLRRALRLGARTFRGIALRLATSVLDAAVNPAVFNGAGVPAQRAETLGLVLSVAVGEWLPMLSSLLQQNVVMFAALASLHIQVGWSSCFRKVMDSAACAGVLSSSCSDDGWRRDAITQAGLVPLVGAAMQVLRVLERRPSRGEDERFVADSAARLACTAPDEVLRAHGDFAWRPEAVRVLAQTSESFGPRAGPIILCLLAAHLEAGSPAFESTLPQLQPSTKPASLLQTLSPLLVPPAEARRRLGLPPACASPACVNLAGESEVVLKRQKCGGCGRVEYCCKECQWEDWKAGHKAACGGP</sequence>
<evidence type="ECO:0000256" key="15">
    <source>
        <dbReference type="ARBA" id="ARBA00039024"/>
    </source>
</evidence>
<accession>A0A836BVA2</accession>
<dbReference type="GO" id="GO:0010276">
    <property type="term" value="F:phytol kinase activity"/>
    <property type="evidence" value="ECO:0007669"/>
    <property type="project" value="UniProtKB-EC"/>
</dbReference>
<evidence type="ECO:0000256" key="5">
    <source>
        <dbReference type="ARBA" id="ARBA00022679"/>
    </source>
</evidence>
<feature type="signal peptide" evidence="18">
    <location>
        <begin position="1"/>
        <end position="24"/>
    </location>
</feature>
<comment type="caution">
    <text evidence="20">The sequence shown here is derived from an EMBL/GenBank/DDBJ whole genome shotgun (WGS) entry which is preliminary data.</text>
</comment>
<dbReference type="EC" id="2.7.1.182" evidence="15"/>
<name>A0A836BVA2_9CHLO</name>
<feature type="chain" id="PRO_5032552861" description="phytol kinase" evidence="18">
    <location>
        <begin position="25"/>
        <end position="519"/>
    </location>
</feature>
<evidence type="ECO:0000256" key="11">
    <source>
        <dbReference type="ARBA" id="ARBA00022946"/>
    </source>
</evidence>
<comment type="subcellular location">
    <subcellularLocation>
        <location evidence="1">Plastid</location>
        <location evidence="1">Chloroplast membrane</location>
        <topology evidence="1">Multi-pass membrane protein</topology>
    </subcellularLocation>
</comment>
<keyword evidence="4" id="KW-0934">Plastid</keyword>
<dbReference type="InterPro" id="IPR002893">
    <property type="entry name" value="Znf_MYND"/>
</dbReference>
<evidence type="ECO:0000256" key="12">
    <source>
        <dbReference type="ARBA" id="ARBA00022989"/>
    </source>
</evidence>
<keyword evidence="5" id="KW-0808">Transferase</keyword>
<dbReference type="Pfam" id="PF01753">
    <property type="entry name" value="zf-MYND"/>
    <property type="match status" value="1"/>
</dbReference>
<dbReference type="SUPFAM" id="SSF144232">
    <property type="entry name" value="HIT/MYND zinc finger-like"/>
    <property type="match status" value="1"/>
</dbReference>
<evidence type="ECO:0000256" key="2">
    <source>
        <dbReference type="ARBA" id="ARBA00010794"/>
    </source>
</evidence>
<evidence type="ECO:0000313" key="21">
    <source>
        <dbReference type="Proteomes" id="UP000612055"/>
    </source>
</evidence>
<dbReference type="PROSITE" id="PS50865">
    <property type="entry name" value="ZF_MYND_2"/>
    <property type="match status" value="1"/>
</dbReference>
<protein>
    <recommendedName>
        <fullName evidence="15">phytol kinase</fullName>
        <ecNumber evidence="15">2.7.1.182</ecNumber>
    </recommendedName>
</protein>
<evidence type="ECO:0000256" key="9">
    <source>
        <dbReference type="ARBA" id="ARBA00022777"/>
    </source>
</evidence>